<name>A0ABR9Z8W9_VIBAN</name>
<dbReference type="Proteomes" id="UP000726136">
    <property type="component" value="Unassembled WGS sequence"/>
</dbReference>
<protein>
    <submittedName>
        <fullName evidence="1">Uncharacterized protein</fullName>
    </submittedName>
</protein>
<organism evidence="1 2">
    <name type="scientific">Vibrio anguillarum</name>
    <name type="common">Listonella anguillarum</name>
    <dbReference type="NCBI Taxonomy" id="55601"/>
    <lineage>
        <taxon>Bacteria</taxon>
        <taxon>Pseudomonadati</taxon>
        <taxon>Pseudomonadota</taxon>
        <taxon>Gammaproteobacteria</taxon>
        <taxon>Vibrionales</taxon>
        <taxon>Vibrionaceae</taxon>
        <taxon>Vibrio</taxon>
    </lineage>
</organism>
<gene>
    <name evidence="1" type="ORF">EAY46_15925</name>
</gene>
<evidence type="ECO:0000313" key="2">
    <source>
        <dbReference type="Proteomes" id="UP000726136"/>
    </source>
</evidence>
<evidence type="ECO:0000313" key="1">
    <source>
        <dbReference type="EMBL" id="MBF4374559.1"/>
    </source>
</evidence>
<comment type="caution">
    <text evidence="1">The sequence shown here is derived from an EMBL/GenBank/DDBJ whole genome shotgun (WGS) entry which is preliminary data.</text>
</comment>
<proteinExistence type="predicted"/>
<dbReference type="RefSeq" id="WP_194663939.1">
    <property type="nucleotide sequence ID" value="NZ_RDPI01000019.1"/>
</dbReference>
<accession>A0ABR9Z8W9</accession>
<keyword evidence="2" id="KW-1185">Reference proteome</keyword>
<sequence>MLLSQHVAMNVSLSSMDIAGRIQAVSFHDNSRNFINAINKQHVKLLGATRNRISADHNALTIGVNVSVTKFILDSPMHHCVFTPVVIATNHTKNSLAIQSVHDTSSFLAENPRVLSQLTQVDLLASGGSFEKQVEQCQYSIIQRLVGSSEFSRYLKLHNIDSLVIDCPSNMISSGLIPESFHGTVSVIRSASETVVTDHIQSLINNKLVCSSKSVLINALKRNIATGSLSHLMYYKPDSLYQLAFLGDRRSEKTLKPYTILSLSENASFDNELFLNVLPDHWQYYEDFKSSELLAVKKLVTRHSLSHQLNKAINEINDVYLCD</sequence>
<dbReference type="EMBL" id="RDPI01000019">
    <property type="protein sequence ID" value="MBF4374559.1"/>
    <property type="molecule type" value="Genomic_DNA"/>
</dbReference>
<reference evidence="1 2" key="1">
    <citation type="journal article" date="2021" name="PeerJ">
        <title>Analysis of 44 Vibrio anguillarum genomes reveals high genetic diversity.</title>
        <authorList>
            <person name="Hansen M.J."/>
            <person name="Dalsgaard I."/>
        </authorList>
    </citation>
    <scope>NUCLEOTIDE SEQUENCE [LARGE SCALE GENOMIC DNA]</scope>
    <source>
        <strain evidence="1 2">040915-1/1B</strain>
    </source>
</reference>